<evidence type="ECO:0000256" key="2">
    <source>
        <dbReference type="ARBA" id="ARBA00022803"/>
    </source>
</evidence>
<accession>A0ABY9WLI7</accession>
<evidence type="ECO:0000313" key="6">
    <source>
        <dbReference type="Proteomes" id="UP001611383"/>
    </source>
</evidence>
<dbReference type="EMBL" id="CP043494">
    <property type="protein sequence ID" value="WNG44654.1"/>
    <property type="molecule type" value="Genomic_DNA"/>
</dbReference>
<feature type="compositionally biased region" description="Gly residues" evidence="4">
    <location>
        <begin position="322"/>
        <end position="341"/>
    </location>
</feature>
<proteinExistence type="predicted"/>
<keyword evidence="2 3" id="KW-0802">TPR repeat</keyword>
<feature type="repeat" description="TPR" evidence="3">
    <location>
        <begin position="369"/>
        <end position="402"/>
    </location>
</feature>
<sequence>MTLSLALATAALLAAEPSPLPSGHPPIGAGTQAPAASSPNTGALPEGHPTIGSGSTAPASGGAVMEGHPPMTGRSPPTAEELLKQLDGMQGLREREKTFEIASSLGKLYYTNGRPADAIPYFLQAEERAKAARELFLAQRKKLGKAAVKSPAEANCGFTAETPVEQMAATAAERAKKGDTAGAAACARAALEPVLEVESMRATALFLSGDADGSVKVYERVLEVSPTYADALFGRSAVLYETRGEDLKALQSAREGFDAFLAAHPDSTRAPLARKLGRMADEAVKAGGRQKWLASRAEDRRIRASSLNLSTGPMMARGPMAGGGGQPMAGGQAGPMAGGGDNTAAPTLSQETMQAMENVERTPEMEAQLTKTVEQGEALLATGRFDEALAAYRQVMPLRPDGRVKAGLAWTLIGLGKPTADRVWGVAVGTDPAAVDQLGETLKAKGDLKGAKALWTKLAASAPDYASRASLQAKLDQ</sequence>
<name>A0ABY9WLI7_9BACT</name>
<dbReference type="Gene3D" id="1.25.40.10">
    <property type="entry name" value="Tetratricopeptide repeat domain"/>
    <property type="match status" value="1"/>
</dbReference>
<feature type="region of interest" description="Disordered" evidence="4">
    <location>
        <begin position="322"/>
        <end position="346"/>
    </location>
</feature>
<dbReference type="SUPFAM" id="SSF48452">
    <property type="entry name" value="TPR-like"/>
    <property type="match status" value="1"/>
</dbReference>
<organism evidence="5 6">
    <name type="scientific">Archangium minus</name>
    <dbReference type="NCBI Taxonomy" id="83450"/>
    <lineage>
        <taxon>Bacteria</taxon>
        <taxon>Pseudomonadati</taxon>
        <taxon>Myxococcota</taxon>
        <taxon>Myxococcia</taxon>
        <taxon>Myxococcales</taxon>
        <taxon>Cystobacterineae</taxon>
        <taxon>Archangiaceae</taxon>
        <taxon>Archangium</taxon>
    </lineage>
</organism>
<dbReference type="Proteomes" id="UP001611383">
    <property type="component" value="Chromosome"/>
</dbReference>
<dbReference type="Pfam" id="PF13432">
    <property type="entry name" value="TPR_16"/>
    <property type="match status" value="1"/>
</dbReference>
<dbReference type="SMART" id="SM00028">
    <property type="entry name" value="TPR"/>
    <property type="match status" value="4"/>
</dbReference>
<dbReference type="InterPro" id="IPR011990">
    <property type="entry name" value="TPR-like_helical_dom_sf"/>
</dbReference>
<evidence type="ECO:0000256" key="1">
    <source>
        <dbReference type="ARBA" id="ARBA00022737"/>
    </source>
</evidence>
<dbReference type="PANTHER" id="PTHR45586">
    <property type="entry name" value="TPR REPEAT-CONTAINING PROTEIN PA4667"/>
    <property type="match status" value="1"/>
</dbReference>
<keyword evidence="1" id="KW-0677">Repeat</keyword>
<evidence type="ECO:0000256" key="4">
    <source>
        <dbReference type="SAM" id="MobiDB-lite"/>
    </source>
</evidence>
<dbReference type="RefSeq" id="WP_395817930.1">
    <property type="nucleotide sequence ID" value="NZ_CP043494.1"/>
</dbReference>
<gene>
    <name evidence="5" type="ORF">F0U60_11570</name>
</gene>
<dbReference type="PANTHER" id="PTHR45586:SF1">
    <property type="entry name" value="LIPOPOLYSACCHARIDE ASSEMBLY PROTEIN B"/>
    <property type="match status" value="1"/>
</dbReference>
<reference evidence="5 6" key="1">
    <citation type="submission" date="2019-08" db="EMBL/GenBank/DDBJ databases">
        <title>Archangium and Cystobacter genomes.</title>
        <authorList>
            <person name="Chen I.-C.K."/>
            <person name="Wielgoss S."/>
        </authorList>
    </citation>
    <scope>NUCLEOTIDE SEQUENCE [LARGE SCALE GENOMIC DNA]</scope>
    <source>
        <strain evidence="5 6">Cbm 6</strain>
    </source>
</reference>
<keyword evidence="6" id="KW-1185">Reference proteome</keyword>
<dbReference type="InterPro" id="IPR051012">
    <property type="entry name" value="CellSynth/LPSAsmb/PSIAsmb"/>
</dbReference>
<evidence type="ECO:0000256" key="3">
    <source>
        <dbReference type="PROSITE-ProRule" id="PRU00339"/>
    </source>
</evidence>
<evidence type="ECO:0000313" key="5">
    <source>
        <dbReference type="EMBL" id="WNG44654.1"/>
    </source>
</evidence>
<dbReference type="PROSITE" id="PS50005">
    <property type="entry name" value="TPR"/>
    <property type="match status" value="1"/>
</dbReference>
<feature type="compositionally biased region" description="Low complexity" evidence="4">
    <location>
        <begin position="52"/>
        <end position="63"/>
    </location>
</feature>
<protein>
    <recommendedName>
        <fullName evidence="7">Tetratricopeptide repeat protein</fullName>
    </recommendedName>
</protein>
<evidence type="ECO:0008006" key="7">
    <source>
        <dbReference type="Google" id="ProtNLM"/>
    </source>
</evidence>
<feature type="region of interest" description="Disordered" evidence="4">
    <location>
        <begin position="18"/>
        <end position="78"/>
    </location>
</feature>
<dbReference type="InterPro" id="IPR019734">
    <property type="entry name" value="TPR_rpt"/>
</dbReference>